<dbReference type="AlphaFoldDB" id="A0A2J6T926"/>
<dbReference type="Gene3D" id="3.40.50.1820">
    <property type="entry name" value="alpha/beta hydrolase"/>
    <property type="match status" value="1"/>
</dbReference>
<dbReference type="STRING" id="1095630.A0A2J6T926"/>
<dbReference type="OrthoDB" id="425534at2759"/>
<dbReference type="RefSeq" id="XP_024736438.1">
    <property type="nucleotide sequence ID" value="XM_024876965.1"/>
</dbReference>
<reference evidence="6 7" key="1">
    <citation type="submission" date="2016-04" db="EMBL/GenBank/DDBJ databases">
        <title>A degradative enzymes factory behind the ericoid mycorrhizal symbiosis.</title>
        <authorList>
            <consortium name="DOE Joint Genome Institute"/>
            <person name="Martino E."/>
            <person name="Morin E."/>
            <person name="Grelet G."/>
            <person name="Kuo A."/>
            <person name="Kohler A."/>
            <person name="Daghino S."/>
            <person name="Barry K."/>
            <person name="Choi C."/>
            <person name="Cichocki N."/>
            <person name="Clum A."/>
            <person name="Copeland A."/>
            <person name="Hainaut M."/>
            <person name="Haridas S."/>
            <person name="Labutti K."/>
            <person name="Lindquist E."/>
            <person name="Lipzen A."/>
            <person name="Khouja H.-R."/>
            <person name="Murat C."/>
            <person name="Ohm R."/>
            <person name="Olson A."/>
            <person name="Spatafora J."/>
            <person name="Veneault-Fourrey C."/>
            <person name="Henrissat B."/>
            <person name="Grigoriev I."/>
            <person name="Martin F."/>
            <person name="Perotto S."/>
        </authorList>
    </citation>
    <scope>NUCLEOTIDE SEQUENCE [LARGE SCALE GENOMIC DNA]</scope>
    <source>
        <strain evidence="6 7">E</strain>
    </source>
</reference>
<evidence type="ECO:0000313" key="7">
    <source>
        <dbReference type="Proteomes" id="UP000235371"/>
    </source>
</evidence>
<keyword evidence="7" id="KW-1185">Reference proteome</keyword>
<dbReference type="InParanoid" id="A0A2J6T926"/>
<dbReference type="Pfam" id="PF08386">
    <property type="entry name" value="Abhydrolase_4"/>
    <property type="match status" value="1"/>
</dbReference>
<dbReference type="PANTHER" id="PTHR43248:SF25">
    <property type="entry name" value="AB HYDROLASE-1 DOMAIN-CONTAINING PROTEIN-RELATED"/>
    <property type="match status" value="1"/>
</dbReference>
<evidence type="ECO:0000313" key="6">
    <source>
        <dbReference type="EMBL" id="PMD59534.1"/>
    </source>
</evidence>
<keyword evidence="2 6" id="KW-0378">Hydrolase</keyword>
<feature type="transmembrane region" description="Helical" evidence="3">
    <location>
        <begin position="37"/>
        <end position="54"/>
    </location>
</feature>
<feature type="domain" description="AB hydrolase-1" evidence="4">
    <location>
        <begin position="146"/>
        <end position="385"/>
    </location>
</feature>
<dbReference type="SUPFAM" id="SSF53474">
    <property type="entry name" value="alpha/beta-Hydrolases"/>
    <property type="match status" value="1"/>
</dbReference>
<dbReference type="Pfam" id="PF00561">
    <property type="entry name" value="Abhydrolase_1"/>
    <property type="match status" value="1"/>
</dbReference>
<comment type="similarity">
    <text evidence="1">Belongs to the peptidase S33 family.</text>
</comment>
<dbReference type="Proteomes" id="UP000235371">
    <property type="component" value="Unassembled WGS sequence"/>
</dbReference>
<dbReference type="InterPro" id="IPR051601">
    <property type="entry name" value="Serine_prot/Carboxylest_S33"/>
</dbReference>
<evidence type="ECO:0000256" key="1">
    <source>
        <dbReference type="ARBA" id="ARBA00010088"/>
    </source>
</evidence>
<dbReference type="InterPro" id="IPR013595">
    <property type="entry name" value="Pept_S33_TAP-like_C"/>
</dbReference>
<keyword evidence="3" id="KW-0472">Membrane</keyword>
<dbReference type="GeneID" id="36585042"/>
<evidence type="ECO:0000256" key="3">
    <source>
        <dbReference type="SAM" id="Phobius"/>
    </source>
</evidence>
<gene>
    <name evidence="6" type="ORF">K444DRAFT_561893</name>
</gene>
<name>A0A2J6T926_9HELO</name>
<organism evidence="6 7">
    <name type="scientific">Hyaloscypha bicolor E</name>
    <dbReference type="NCBI Taxonomy" id="1095630"/>
    <lineage>
        <taxon>Eukaryota</taxon>
        <taxon>Fungi</taxon>
        <taxon>Dikarya</taxon>
        <taxon>Ascomycota</taxon>
        <taxon>Pezizomycotina</taxon>
        <taxon>Leotiomycetes</taxon>
        <taxon>Helotiales</taxon>
        <taxon>Hyaloscyphaceae</taxon>
        <taxon>Hyaloscypha</taxon>
        <taxon>Hyaloscypha bicolor</taxon>
    </lineage>
</organism>
<dbReference type="EMBL" id="KZ613813">
    <property type="protein sequence ID" value="PMD59534.1"/>
    <property type="molecule type" value="Genomic_DNA"/>
</dbReference>
<dbReference type="InterPro" id="IPR000073">
    <property type="entry name" value="AB_hydrolase_1"/>
</dbReference>
<accession>A0A2J6T926</accession>
<feature type="domain" description="Peptidase S33 tripeptidyl aminopeptidase-like C-terminal" evidence="5">
    <location>
        <begin position="554"/>
        <end position="657"/>
    </location>
</feature>
<keyword evidence="3" id="KW-1133">Transmembrane helix</keyword>
<proteinExistence type="inferred from homology"/>
<evidence type="ECO:0000259" key="4">
    <source>
        <dbReference type="Pfam" id="PF00561"/>
    </source>
</evidence>
<keyword evidence="3" id="KW-0812">Transmembrane</keyword>
<sequence length="740" mass="82018">MDQKTFQQDLNKEKTGLLTQVIALHNPPDTHRKGRHIVTGIILAAIIWISWSYIRIHAHAIGPSCGPTETGGAFNRWGQLEFEDIIPSEKLEWHPCFEIFLCARLTVPMDYHRSLNASKDNPKVHIALTMLPGDNHTASKKYSKSPLLLNPGGPGGSGVGMVMGFGPRIHQIVGPDQDVIGFDPRGIGATTPRADCFSYPPYTPSADSISNPLATEESLVLAPDPEKEDYVRGLAHRLTWQLTGLEIGVVNSSSDSLKKLDVRARALAKLCGEKDGLYGKDSILRHIDTPSVARDMVSIIDAWDAWTDGLEDEAFDADGKSESLAARAEQVVDDQDSVSLDTKGKLVYWGFSYGTLLGATFASMFPDRVGRVILDGVIDADHYVGPVWVDSVRDADKVLASFFKYCYEAEERCALYRKDDKATDIESRFHAIMAKIKKTPITFVDHQTKAPAAISDSLVKLILFSTLYSPMGTFPFIAMVLDDFDRGTGELLSQFVYLPSRIDLRDFCAAPMPARFYPGDAQAAIMCSDKRYPLNETLSNLETVFEQMSNSSSFADIWMTLMIGCDGWKIEAVDPPMRWDDHPAHKLKPIKTSFPLLFISNSADPVTPLFAGVKMAKKFVGAGLIEQESEGHCSISTVSKCTIEKVRAYFTEGKVPSPPVEGGKGRELLDGVWDRCERDEWPWKPFDGKEYMAKRGMGAAVEAKRLRAWKEMQEAARKWKFWGGEDPVLGQGILVARLGH</sequence>
<evidence type="ECO:0000259" key="5">
    <source>
        <dbReference type="Pfam" id="PF08386"/>
    </source>
</evidence>
<dbReference type="GO" id="GO:0016787">
    <property type="term" value="F:hydrolase activity"/>
    <property type="evidence" value="ECO:0007669"/>
    <property type="project" value="UniProtKB-KW"/>
</dbReference>
<evidence type="ECO:0000256" key="2">
    <source>
        <dbReference type="ARBA" id="ARBA00022801"/>
    </source>
</evidence>
<dbReference type="PANTHER" id="PTHR43248">
    <property type="entry name" value="2-SUCCINYL-6-HYDROXY-2,4-CYCLOHEXADIENE-1-CARBOXYLATE SYNTHASE"/>
    <property type="match status" value="1"/>
</dbReference>
<dbReference type="InterPro" id="IPR029058">
    <property type="entry name" value="AB_hydrolase_fold"/>
</dbReference>
<protein>
    <submittedName>
        <fullName evidence="6">Alpha/beta-hydrolase</fullName>
    </submittedName>
</protein>